<dbReference type="AlphaFoldDB" id="K1R889"/>
<dbReference type="Pfam" id="PF04892">
    <property type="entry name" value="VanZ"/>
    <property type="match status" value="1"/>
</dbReference>
<dbReference type="EMBL" id="AJWZ01011472">
    <property type="protein sequence ID" value="EKC45117.1"/>
    <property type="molecule type" value="Genomic_DNA"/>
</dbReference>
<reference evidence="3" key="1">
    <citation type="journal article" date="2013" name="Environ. Microbiol.">
        <title>Microbiota from the distal guts of lean and obese adolescents exhibit partial functional redundancy besides clear differences in community structure.</title>
        <authorList>
            <person name="Ferrer M."/>
            <person name="Ruiz A."/>
            <person name="Lanza F."/>
            <person name="Haange S.B."/>
            <person name="Oberbach A."/>
            <person name="Till H."/>
            <person name="Bargiela R."/>
            <person name="Campoy C."/>
            <person name="Segura M.T."/>
            <person name="Richter M."/>
            <person name="von Bergen M."/>
            <person name="Seifert J."/>
            <person name="Suarez A."/>
        </authorList>
    </citation>
    <scope>NUCLEOTIDE SEQUENCE</scope>
</reference>
<protein>
    <submittedName>
        <fullName evidence="3">VanZ/RDD domain protein</fullName>
    </submittedName>
</protein>
<sequence length="167" mass="19525">MSQYLEALRQAMVIYPMIVVLFTVPYIAWSYHKYGSVLSLRVLVVYSFLLYLLCVYCLVILPLPTPEKAAALHGHKAQLIPFSFLADIVKQAEIQPGQPASWLHIFTGSAFWTTIFNLFMTMPFGIYLRYYFCYHWRKTLRLSFLLSLFFELTQLSGLYFVYPGSYR</sequence>
<feature type="non-terminal residue" evidence="3">
    <location>
        <position position="167"/>
    </location>
</feature>
<feature type="transmembrane region" description="Helical" evidence="1">
    <location>
        <begin position="110"/>
        <end position="130"/>
    </location>
</feature>
<dbReference type="InterPro" id="IPR006976">
    <property type="entry name" value="VanZ-like"/>
</dbReference>
<feature type="transmembrane region" description="Helical" evidence="1">
    <location>
        <begin position="142"/>
        <end position="162"/>
    </location>
</feature>
<name>K1R889_9ZZZZ</name>
<keyword evidence="1" id="KW-0472">Membrane</keyword>
<feature type="transmembrane region" description="Helical" evidence="1">
    <location>
        <begin position="43"/>
        <end position="63"/>
    </location>
</feature>
<keyword evidence="1" id="KW-1133">Transmembrane helix</keyword>
<evidence type="ECO:0000259" key="2">
    <source>
        <dbReference type="Pfam" id="PF04892"/>
    </source>
</evidence>
<comment type="caution">
    <text evidence="3">The sequence shown here is derived from an EMBL/GenBank/DDBJ whole genome shotgun (WGS) entry which is preliminary data.</text>
</comment>
<dbReference type="PANTHER" id="PTHR36834">
    <property type="entry name" value="MEMBRANE PROTEIN-RELATED"/>
    <property type="match status" value="1"/>
</dbReference>
<feature type="transmembrane region" description="Helical" evidence="1">
    <location>
        <begin position="12"/>
        <end position="31"/>
    </location>
</feature>
<proteinExistence type="predicted"/>
<dbReference type="PANTHER" id="PTHR36834:SF1">
    <property type="entry name" value="INTEGRAL MEMBRANE PROTEIN"/>
    <property type="match status" value="1"/>
</dbReference>
<evidence type="ECO:0000256" key="1">
    <source>
        <dbReference type="SAM" id="Phobius"/>
    </source>
</evidence>
<accession>K1R889</accession>
<gene>
    <name evidence="3" type="ORF">OBE_17080</name>
</gene>
<organism evidence="3">
    <name type="scientific">human gut metagenome</name>
    <dbReference type="NCBI Taxonomy" id="408170"/>
    <lineage>
        <taxon>unclassified sequences</taxon>
        <taxon>metagenomes</taxon>
        <taxon>organismal metagenomes</taxon>
    </lineage>
</organism>
<dbReference type="InterPro" id="IPR053150">
    <property type="entry name" value="Teicoplanin_resist-assoc"/>
</dbReference>
<keyword evidence="1" id="KW-0812">Transmembrane</keyword>
<feature type="domain" description="VanZ-like" evidence="2">
    <location>
        <begin position="48"/>
        <end position="157"/>
    </location>
</feature>
<evidence type="ECO:0000313" key="3">
    <source>
        <dbReference type="EMBL" id="EKC45117.1"/>
    </source>
</evidence>